<evidence type="ECO:0000313" key="2">
    <source>
        <dbReference type="Proteomes" id="UP001569151"/>
    </source>
</evidence>
<protein>
    <recommendedName>
        <fullName evidence="3">HTH LytTR-type domain-containing protein</fullName>
    </recommendedName>
</protein>
<evidence type="ECO:0000313" key="1">
    <source>
        <dbReference type="EMBL" id="MEZ8210481.1"/>
    </source>
</evidence>
<dbReference type="Proteomes" id="UP001569151">
    <property type="component" value="Unassembled WGS sequence"/>
</dbReference>
<evidence type="ECO:0008006" key="3">
    <source>
        <dbReference type="Google" id="ProtNLM"/>
    </source>
</evidence>
<proteinExistence type="predicted"/>
<sequence>MLASALVVAWTKTDSFLDDVYTFNIHGIRSSLNNFLAAYEQSNTNANMCIQVTVSSFSADDRDVSEHCTKGASIPKLTANAANVTLHTGSIPITIASKQLAVVSYYLARSQPSLLGEITNFVLGLMVLAEILLLCAFSVAIKSLLTSKNSVEHQQPIEKLDASLEQQSLSNIHKIINGNKRAFAVNEDVTLVTYKHPYSEIIYKSGLSTKIKCSLTDLEQSFPIPFVRLNRSTLVHKSLFDSSENVDIKASKDHHIVTIWIKGKEYELKVSNHYQDNLMHLISRGI</sequence>
<comment type="caution">
    <text evidence="1">The sequence shown here is derived from an EMBL/GenBank/DDBJ whole genome shotgun (WGS) entry which is preliminary data.</text>
</comment>
<keyword evidence="2" id="KW-1185">Reference proteome</keyword>
<dbReference type="EMBL" id="JBGOOS010000028">
    <property type="protein sequence ID" value="MEZ8210481.1"/>
    <property type="molecule type" value="Genomic_DNA"/>
</dbReference>
<organism evidence="1 2">
    <name type="scientific">Vibrio bivalvicida</name>
    <dbReference type="NCBI Taxonomy" id="1276888"/>
    <lineage>
        <taxon>Bacteria</taxon>
        <taxon>Pseudomonadati</taxon>
        <taxon>Pseudomonadota</taxon>
        <taxon>Gammaproteobacteria</taxon>
        <taxon>Vibrionales</taxon>
        <taxon>Vibrionaceae</taxon>
        <taxon>Vibrio</taxon>
        <taxon>Vibrio oreintalis group</taxon>
    </lineage>
</organism>
<reference evidence="1 2" key="1">
    <citation type="submission" date="2024-06" db="EMBL/GenBank/DDBJ databases">
        <authorList>
            <person name="Steensen K."/>
            <person name="Seneca J."/>
            <person name="Bartlau N."/>
            <person name="Yu A.X."/>
            <person name="Polz M.F."/>
        </authorList>
    </citation>
    <scope>NUCLEOTIDE SEQUENCE [LARGE SCALE GENOMIC DNA]</scope>
    <source>
        <strain evidence="1 2">1F146</strain>
    </source>
</reference>
<gene>
    <name evidence="1" type="ORF">ACED39_17035</name>
</gene>
<accession>A0ABV4MLN2</accession>
<name>A0ABV4MLN2_9VIBR</name>
<dbReference type="RefSeq" id="WP_371719724.1">
    <property type="nucleotide sequence ID" value="NZ_JBGOOF010000029.1"/>
</dbReference>